<organism evidence="2 3">
    <name type="scientific">Nitrobacter hamburgensis (strain DSM 10229 / NCIMB 13809 / X14)</name>
    <dbReference type="NCBI Taxonomy" id="323097"/>
    <lineage>
        <taxon>Bacteria</taxon>
        <taxon>Pseudomonadati</taxon>
        <taxon>Pseudomonadota</taxon>
        <taxon>Alphaproteobacteria</taxon>
        <taxon>Hyphomicrobiales</taxon>
        <taxon>Nitrobacteraceae</taxon>
        <taxon>Nitrobacter</taxon>
    </lineage>
</organism>
<reference evidence="3" key="1">
    <citation type="submission" date="2006-03" db="EMBL/GenBank/DDBJ databases">
        <title>Complete sequence of plasmid 2 of Nitrobacter hamburgensis X14.</title>
        <authorList>
            <consortium name="US DOE Joint Genome Institute"/>
            <person name="Copeland A."/>
            <person name="Lucas S."/>
            <person name="Lapidus A."/>
            <person name="Barry K."/>
            <person name="Detter J.C."/>
            <person name="Glavina del Rio T."/>
            <person name="Hammon N."/>
            <person name="Israni S."/>
            <person name="Dalin E."/>
            <person name="Tice H."/>
            <person name="Pitluck S."/>
            <person name="Chain P."/>
            <person name="Malfatti S."/>
            <person name="Shin M."/>
            <person name="Vergez L."/>
            <person name="Schmutz J."/>
            <person name="Larimer F."/>
            <person name="Land M."/>
            <person name="Hauser L."/>
            <person name="Kyrpides N."/>
            <person name="Ivanova N."/>
            <person name="Ward B."/>
            <person name="Arp D."/>
            <person name="Klotz M."/>
            <person name="Stein L."/>
            <person name="O'Mullan G."/>
            <person name="Starkenburg S."/>
            <person name="Sayavedra L."/>
            <person name="Poret-Peterson A.T."/>
            <person name="Gentry M.E."/>
            <person name="Bruce D."/>
            <person name="Richardson P."/>
        </authorList>
    </citation>
    <scope>NUCLEOTIDE SEQUENCE [LARGE SCALE GENOMIC DNA]</scope>
    <source>
        <strain evidence="3">DSM 10229 / NCIMB 13809 / X14</strain>
        <plasmid evidence="3">Plasmid pNITHX2</plasmid>
    </source>
</reference>
<evidence type="ECO:0000313" key="2">
    <source>
        <dbReference type="EMBL" id="ABE64953.1"/>
    </source>
</evidence>
<protein>
    <submittedName>
        <fullName evidence="2">Uncharacterized protein</fullName>
    </submittedName>
</protein>
<geneLocation type="plasmid" evidence="3">
    <name>pNITHX2</name>
</geneLocation>
<evidence type="ECO:0000313" key="3">
    <source>
        <dbReference type="Proteomes" id="UP000001953"/>
    </source>
</evidence>
<accession>Q1QFP4</accession>
<feature type="region of interest" description="Disordered" evidence="1">
    <location>
        <begin position="1"/>
        <end position="113"/>
    </location>
</feature>
<dbReference type="Proteomes" id="UP000001953">
    <property type="component" value="Plasmid 2"/>
</dbReference>
<keyword evidence="2" id="KW-0614">Plasmid</keyword>
<feature type="compositionally biased region" description="Basic and acidic residues" evidence="1">
    <location>
        <begin position="102"/>
        <end position="113"/>
    </location>
</feature>
<gene>
    <name evidence="2" type="ordered locus">Nham_4362</name>
</gene>
<dbReference type="HOGENOM" id="CLU_2130814_0_0_5"/>
<proteinExistence type="predicted"/>
<name>Q1QFP4_NITHX</name>
<sequence length="113" mass="11698">MRHHEVSISGTHALTSDHTKSNSEIAGAGILPRQSQQENKMTNKNDTSQQSVSAHGCCDGQASKEKAALAAAKPEAAPSSAAKRSAPAEAAGSCCHGEGSSDADHKKQHEHQS</sequence>
<feature type="compositionally biased region" description="Low complexity" evidence="1">
    <location>
        <begin position="68"/>
        <end position="91"/>
    </location>
</feature>
<keyword evidence="3" id="KW-1185">Reference proteome</keyword>
<dbReference type="AlphaFoldDB" id="Q1QFP4"/>
<dbReference type="EMBL" id="CP000321">
    <property type="protein sequence ID" value="ABE64953.1"/>
    <property type="molecule type" value="Genomic_DNA"/>
</dbReference>
<dbReference type="KEGG" id="nha:Nham_4362"/>
<feature type="compositionally biased region" description="Polar residues" evidence="1">
    <location>
        <begin position="33"/>
        <end position="53"/>
    </location>
</feature>
<evidence type="ECO:0000256" key="1">
    <source>
        <dbReference type="SAM" id="MobiDB-lite"/>
    </source>
</evidence>